<protein>
    <submittedName>
        <fullName evidence="1">Uncharacterized protein</fullName>
    </submittedName>
</protein>
<gene>
    <name evidence="1" type="ORF">E9228_002930</name>
</gene>
<dbReference type="EMBL" id="JAAOYO010000004">
    <property type="protein sequence ID" value="NII42272.1"/>
    <property type="molecule type" value="Genomic_DNA"/>
</dbReference>
<evidence type="ECO:0000313" key="2">
    <source>
        <dbReference type="Proteomes" id="UP001318300"/>
    </source>
</evidence>
<proteinExistence type="predicted"/>
<name>A0ABX0T9T4_9MICO</name>
<organism evidence="1 2">
    <name type="scientific">Curtobacterium salicis</name>
    <dbReference type="NCBI Taxonomy" id="1779862"/>
    <lineage>
        <taxon>Bacteria</taxon>
        <taxon>Bacillati</taxon>
        <taxon>Actinomycetota</taxon>
        <taxon>Actinomycetes</taxon>
        <taxon>Micrococcales</taxon>
        <taxon>Microbacteriaceae</taxon>
        <taxon>Curtobacterium</taxon>
    </lineage>
</organism>
<keyword evidence="2" id="KW-1185">Reference proteome</keyword>
<evidence type="ECO:0000313" key="1">
    <source>
        <dbReference type="EMBL" id="NII42272.1"/>
    </source>
</evidence>
<sequence>MAENTMLVRRGDVVHVRGCELIGGAYVVPVIHPDGGMKFCTRCGATPTPKVMAGALNAGVYGKTVAVPESGLDAPFEGRVIAISHDGSITGRTVTTFTFEPAPGGRARVLTVDSTVRVEVRR</sequence>
<accession>A0ABX0T9T4</accession>
<dbReference type="RefSeq" id="WP_166781247.1">
    <property type="nucleotide sequence ID" value="NZ_JAAOYO010000004.1"/>
</dbReference>
<reference evidence="1 2" key="1">
    <citation type="submission" date="2020-03" db="EMBL/GenBank/DDBJ databases">
        <title>Above-ground endophytic microbial communities from plants in different locations in the United States.</title>
        <authorList>
            <person name="Frank C."/>
        </authorList>
    </citation>
    <scope>NUCLEOTIDE SEQUENCE [LARGE SCALE GENOMIC DNA]</scope>
    <source>
        <strain evidence="1 2">WW7</strain>
    </source>
</reference>
<dbReference type="Proteomes" id="UP001318300">
    <property type="component" value="Unassembled WGS sequence"/>
</dbReference>
<comment type="caution">
    <text evidence="1">The sequence shown here is derived from an EMBL/GenBank/DDBJ whole genome shotgun (WGS) entry which is preliminary data.</text>
</comment>